<dbReference type="InterPro" id="IPR036597">
    <property type="entry name" value="Fido-like_dom_sf"/>
</dbReference>
<dbReference type="AlphaFoldDB" id="A0AAJ1TPV6"/>
<dbReference type="GO" id="GO:0005524">
    <property type="term" value="F:ATP binding"/>
    <property type="evidence" value="ECO:0007669"/>
    <property type="project" value="UniProtKB-KW"/>
</dbReference>
<evidence type="ECO:0000256" key="3">
    <source>
        <dbReference type="ARBA" id="ARBA00022741"/>
    </source>
</evidence>
<reference evidence="9 10" key="1">
    <citation type="submission" date="2023-07" db="EMBL/GenBank/DDBJ databases">
        <title>Genomic Encyclopedia of Type Strains, Phase IV (KMG-IV): sequencing the most valuable type-strain genomes for metagenomic binning, comparative biology and taxonomic classification.</title>
        <authorList>
            <person name="Goeker M."/>
        </authorList>
    </citation>
    <scope>NUCLEOTIDE SEQUENCE [LARGE SCALE GENOMIC DNA]</scope>
    <source>
        <strain evidence="9 10">DSM 46876</strain>
    </source>
</reference>
<comment type="catalytic activity">
    <reaction evidence="6">
        <text>L-threonyl-[protein] + ATP = 3-O-(5'-adenylyl)-L-threonyl-[protein] + diphosphate</text>
        <dbReference type="Rhea" id="RHEA:54292"/>
        <dbReference type="Rhea" id="RHEA-COMP:11060"/>
        <dbReference type="Rhea" id="RHEA-COMP:13847"/>
        <dbReference type="ChEBI" id="CHEBI:30013"/>
        <dbReference type="ChEBI" id="CHEBI:30616"/>
        <dbReference type="ChEBI" id="CHEBI:33019"/>
        <dbReference type="ChEBI" id="CHEBI:138113"/>
        <dbReference type="EC" id="2.7.7.108"/>
    </reaction>
</comment>
<evidence type="ECO:0000256" key="5">
    <source>
        <dbReference type="ARBA" id="ARBA00034531"/>
    </source>
</evidence>
<organism evidence="9 10">
    <name type="scientific">Croceifilum oryzae</name>
    <dbReference type="NCBI Taxonomy" id="1553429"/>
    <lineage>
        <taxon>Bacteria</taxon>
        <taxon>Bacillati</taxon>
        <taxon>Bacillota</taxon>
        <taxon>Bacilli</taxon>
        <taxon>Bacillales</taxon>
        <taxon>Thermoactinomycetaceae</taxon>
        <taxon>Croceifilum</taxon>
    </lineage>
</organism>
<keyword evidence="3" id="KW-0547">Nucleotide-binding</keyword>
<evidence type="ECO:0000259" key="8">
    <source>
        <dbReference type="PROSITE" id="PS51459"/>
    </source>
</evidence>
<evidence type="ECO:0000313" key="9">
    <source>
        <dbReference type="EMBL" id="MDQ0418770.1"/>
    </source>
</evidence>
<keyword evidence="1" id="KW-0808">Transferase</keyword>
<dbReference type="InterPro" id="IPR003812">
    <property type="entry name" value="Fido"/>
</dbReference>
<keyword evidence="2" id="KW-0548">Nucleotidyltransferase</keyword>
<dbReference type="PROSITE" id="PS51459">
    <property type="entry name" value="FIDO"/>
    <property type="match status" value="1"/>
</dbReference>
<evidence type="ECO:0000256" key="7">
    <source>
        <dbReference type="ARBA" id="ARBA00048696"/>
    </source>
</evidence>
<gene>
    <name evidence="9" type="ORF">J2Z48_002974</name>
</gene>
<protein>
    <recommendedName>
        <fullName evidence="5">protein adenylyltransferase</fullName>
        <ecNumber evidence="5">2.7.7.108</ecNumber>
    </recommendedName>
</protein>
<dbReference type="PANTHER" id="PTHR39560">
    <property type="entry name" value="PROTEIN ADENYLYLTRANSFERASE FIC-RELATED"/>
    <property type="match status" value="1"/>
</dbReference>
<dbReference type="GO" id="GO:0070733">
    <property type="term" value="F:AMPylase activity"/>
    <property type="evidence" value="ECO:0007669"/>
    <property type="project" value="UniProtKB-EC"/>
</dbReference>
<dbReference type="EMBL" id="JAUSUV010000017">
    <property type="protein sequence ID" value="MDQ0418770.1"/>
    <property type="molecule type" value="Genomic_DNA"/>
</dbReference>
<keyword evidence="4" id="KW-0067">ATP-binding</keyword>
<evidence type="ECO:0000256" key="6">
    <source>
        <dbReference type="ARBA" id="ARBA00047939"/>
    </source>
</evidence>
<name>A0AAJ1TPV6_9BACL</name>
<proteinExistence type="predicted"/>
<dbReference type="EC" id="2.7.7.108" evidence="5"/>
<dbReference type="RefSeq" id="WP_307254703.1">
    <property type="nucleotide sequence ID" value="NZ_JAUSUV010000017.1"/>
</dbReference>
<dbReference type="Proteomes" id="UP001238450">
    <property type="component" value="Unassembled WGS sequence"/>
</dbReference>
<evidence type="ECO:0000256" key="1">
    <source>
        <dbReference type="ARBA" id="ARBA00022679"/>
    </source>
</evidence>
<keyword evidence="10" id="KW-1185">Reference proteome</keyword>
<evidence type="ECO:0000256" key="2">
    <source>
        <dbReference type="ARBA" id="ARBA00022695"/>
    </source>
</evidence>
<dbReference type="SUPFAM" id="SSF140931">
    <property type="entry name" value="Fic-like"/>
    <property type="match status" value="1"/>
</dbReference>
<dbReference type="PANTHER" id="PTHR39560:SF1">
    <property type="entry name" value="PROTEIN ADENYLYLTRANSFERASE FIC-RELATED"/>
    <property type="match status" value="1"/>
</dbReference>
<comment type="caution">
    <text evidence="9">The sequence shown here is derived from an EMBL/GenBank/DDBJ whole genome shotgun (WGS) entry which is preliminary data.</text>
</comment>
<dbReference type="GO" id="GO:0051302">
    <property type="term" value="P:regulation of cell division"/>
    <property type="evidence" value="ECO:0007669"/>
    <property type="project" value="TreeGrafter"/>
</dbReference>
<evidence type="ECO:0000256" key="4">
    <source>
        <dbReference type="ARBA" id="ARBA00022840"/>
    </source>
</evidence>
<feature type="domain" description="Fido" evidence="8">
    <location>
        <begin position="30"/>
        <end position="166"/>
    </location>
</feature>
<accession>A0AAJ1TPV6</accession>
<sequence length="190" mass="22492">MDPMKLEKFEKRATSLRLFALENSPIYGRFNFQHLQKMHKYIFQDVYEWAGKIREEDIFKGETMFARTLFIQNVSKDIFRSLSGEKNLKGLMVDEFCQRAAHYHAEINMLHPFREGNGRTQREFIRTLALNAGYELNWKHLDKETILKATIKSITDTKDLQEVIFSCISNHQPDKSLTRFYQSCDVDRGR</sequence>
<dbReference type="Pfam" id="PF02661">
    <property type="entry name" value="Fic"/>
    <property type="match status" value="1"/>
</dbReference>
<dbReference type="Gene3D" id="1.10.3290.10">
    <property type="entry name" value="Fido-like domain"/>
    <property type="match status" value="1"/>
</dbReference>
<evidence type="ECO:0000313" key="10">
    <source>
        <dbReference type="Proteomes" id="UP001238450"/>
    </source>
</evidence>
<comment type="catalytic activity">
    <reaction evidence="7">
        <text>L-tyrosyl-[protein] + ATP = O-(5'-adenylyl)-L-tyrosyl-[protein] + diphosphate</text>
        <dbReference type="Rhea" id="RHEA:54288"/>
        <dbReference type="Rhea" id="RHEA-COMP:10136"/>
        <dbReference type="Rhea" id="RHEA-COMP:13846"/>
        <dbReference type="ChEBI" id="CHEBI:30616"/>
        <dbReference type="ChEBI" id="CHEBI:33019"/>
        <dbReference type="ChEBI" id="CHEBI:46858"/>
        <dbReference type="ChEBI" id="CHEBI:83624"/>
        <dbReference type="EC" id="2.7.7.108"/>
    </reaction>
</comment>